<accession>A0AAW8QY45</accession>
<evidence type="ECO:0000256" key="4">
    <source>
        <dbReference type="ARBA" id="ARBA00022475"/>
    </source>
</evidence>
<dbReference type="InterPro" id="IPR010817">
    <property type="entry name" value="HemY_N"/>
</dbReference>
<evidence type="ECO:0000256" key="10">
    <source>
        <dbReference type="SAM" id="Phobius"/>
    </source>
</evidence>
<dbReference type="EMBL" id="JAVRIE010000002">
    <property type="protein sequence ID" value="MDT0582078.1"/>
    <property type="molecule type" value="Genomic_DNA"/>
</dbReference>
<sequence length="388" mass="42903">MKKLIFYIILIALLFAAILFGHHAIGEKGRIFIAMGDLRIQMTVVSAGIVLLASSIGVIIIGWLLVKLARMLTGSRNWFGSLSRRKQQKAFHEAINACAIGDYESAQKAISKTFPGEFGGSNYILAADIDRKVNNGNNLENLLSIAETFEASAVSAKAQQAAHFVQQHQFDKAKEVLEGIDTKAQNQAVIARLWLSVLAALGQWDEVKERLKLHKKVLGDDYVVWAQQATQGEFAEIASKHGANALRQKWEELPRAAKKDIANQIVFIQLLIDQGLSKDAEPILVDLAKKSQHSAFHSLFKQLKHPSPFAAMRLIESWIKADPENAKLYSVLAHLAYNSGDSELAEKAVRKALELASDPDDGRLLARLLEQQNAFEKANNVYKGLLTS</sequence>
<dbReference type="GO" id="GO:0005886">
    <property type="term" value="C:plasma membrane"/>
    <property type="evidence" value="ECO:0007669"/>
    <property type="project" value="UniProtKB-SubCell"/>
</dbReference>
<dbReference type="GO" id="GO:0042168">
    <property type="term" value="P:heme metabolic process"/>
    <property type="evidence" value="ECO:0007669"/>
    <property type="project" value="InterPro"/>
</dbReference>
<keyword evidence="9" id="KW-0627">Porphyrin biosynthesis</keyword>
<evidence type="ECO:0000256" key="6">
    <source>
        <dbReference type="ARBA" id="ARBA00022692"/>
    </source>
</evidence>
<evidence type="ECO:0000256" key="7">
    <source>
        <dbReference type="ARBA" id="ARBA00022989"/>
    </source>
</evidence>
<evidence type="ECO:0000256" key="1">
    <source>
        <dbReference type="ARBA" id="ARBA00002962"/>
    </source>
</evidence>
<evidence type="ECO:0000256" key="8">
    <source>
        <dbReference type="ARBA" id="ARBA00023136"/>
    </source>
</evidence>
<dbReference type="AlphaFoldDB" id="A0AAW8QY45"/>
<dbReference type="Proteomes" id="UP001249020">
    <property type="component" value="Unassembled WGS sequence"/>
</dbReference>
<dbReference type="GO" id="GO:0006779">
    <property type="term" value="P:porphyrin-containing compound biosynthetic process"/>
    <property type="evidence" value="ECO:0007669"/>
    <property type="project" value="UniProtKB-KW"/>
</dbReference>
<dbReference type="InterPro" id="IPR005254">
    <property type="entry name" value="Heme_biosyn_assoc_TPR_pro"/>
</dbReference>
<evidence type="ECO:0000256" key="5">
    <source>
        <dbReference type="ARBA" id="ARBA00022519"/>
    </source>
</evidence>
<dbReference type="RefSeq" id="WP_311360862.1">
    <property type="nucleotide sequence ID" value="NZ_JAVRIE010000002.1"/>
</dbReference>
<proteinExistence type="predicted"/>
<reference evidence="12 13" key="1">
    <citation type="submission" date="2023-09" db="EMBL/GenBank/DDBJ databases">
        <authorList>
            <person name="Rey-Velasco X."/>
        </authorList>
    </citation>
    <scope>NUCLEOTIDE SEQUENCE [LARGE SCALE GENOMIC DNA]</scope>
    <source>
        <strain evidence="12 13">W409</strain>
    </source>
</reference>
<comment type="pathway">
    <text evidence="3">Porphyrin-containing compound metabolism; protoheme biosynthesis.</text>
</comment>
<name>A0AAW8QY45_9ALTE</name>
<feature type="domain" description="HemY N-terminal" evidence="11">
    <location>
        <begin position="29"/>
        <end position="128"/>
    </location>
</feature>
<dbReference type="SUPFAM" id="SSF48452">
    <property type="entry name" value="TPR-like"/>
    <property type="match status" value="1"/>
</dbReference>
<feature type="transmembrane region" description="Helical" evidence="10">
    <location>
        <begin position="40"/>
        <end position="66"/>
    </location>
</feature>
<protein>
    <submittedName>
        <fullName evidence="12">Heme biosynthesis HemY N-terminal domain-containing protein</fullName>
    </submittedName>
</protein>
<comment type="subcellular location">
    <subcellularLocation>
        <location evidence="2">Cell inner membrane</location>
        <topology evidence="2">Multi-pass membrane protein</topology>
    </subcellularLocation>
</comment>
<evidence type="ECO:0000256" key="3">
    <source>
        <dbReference type="ARBA" id="ARBA00004744"/>
    </source>
</evidence>
<dbReference type="NCBIfam" id="TIGR00540">
    <property type="entry name" value="TPR_hemY_coli"/>
    <property type="match status" value="1"/>
</dbReference>
<keyword evidence="7 10" id="KW-1133">Transmembrane helix</keyword>
<evidence type="ECO:0000313" key="13">
    <source>
        <dbReference type="Proteomes" id="UP001249020"/>
    </source>
</evidence>
<keyword evidence="5" id="KW-0997">Cell inner membrane</keyword>
<evidence type="ECO:0000256" key="9">
    <source>
        <dbReference type="ARBA" id="ARBA00023244"/>
    </source>
</evidence>
<evidence type="ECO:0000256" key="2">
    <source>
        <dbReference type="ARBA" id="ARBA00004429"/>
    </source>
</evidence>
<comment type="caution">
    <text evidence="12">The sequence shown here is derived from an EMBL/GenBank/DDBJ whole genome shotgun (WGS) entry which is preliminary data.</text>
</comment>
<dbReference type="InterPro" id="IPR011990">
    <property type="entry name" value="TPR-like_helical_dom_sf"/>
</dbReference>
<organism evidence="12 13">
    <name type="scientific">Brumicola blandensis</name>
    <dbReference type="NCBI Taxonomy" id="3075611"/>
    <lineage>
        <taxon>Bacteria</taxon>
        <taxon>Pseudomonadati</taxon>
        <taxon>Pseudomonadota</taxon>
        <taxon>Gammaproteobacteria</taxon>
        <taxon>Alteromonadales</taxon>
        <taxon>Alteromonadaceae</taxon>
        <taxon>Brumicola</taxon>
    </lineage>
</organism>
<keyword evidence="13" id="KW-1185">Reference proteome</keyword>
<gene>
    <name evidence="12" type="ORF">RM544_05980</name>
</gene>
<keyword evidence="4" id="KW-1003">Cell membrane</keyword>
<keyword evidence="8 10" id="KW-0472">Membrane</keyword>
<dbReference type="Pfam" id="PF07219">
    <property type="entry name" value="HemY_N"/>
    <property type="match status" value="1"/>
</dbReference>
<evidence type="ECO:0000259" key="11">
    <source>
        <dbReference type="Pfam" id="PF07219"/>
    </source>
</evidence>
<evidence type="ECO:0000313" key="12">
    <source>
        <dbReference type="EMBL" id="MDT0582078.1"/>
    </source>
</evidence>
<keyword evidence="6 10" id="KW-0812">Transmembrane</keyword>
<dbReference type="Gene3D" id="1.25.40.10">
    <property type="entry name" value="Tetratricopeptide repeat domain"/>
    <property type="match status" value="1"/>
</dbReference>
<comment type="function">
    <text evidence="1">Involved in a late step of protoheme IX synthesis.</text>
</comment>